<comment type="caution">
    <text evidence="2">The sequence shown here is derived from an EMBL/GenBank/DDBJ whole genome shotgun (WGS) entry which is preliminary data.</text>
</comment>
<gene>
    <name evidence="2" type="ORF">HKK74_20370</name>
</gene>
<dbReference type="Pfam" id="PF08021">
    <property type="entry name" value="FAD_binding_9"/>
    <property type="match status" value="1"/>
</dbReference>
<keyword evidence="3" id="KW-1185">Reference proteome</keyword>
<accession>A0ABR7LSW2</accession>
<dbReference type="InterPro" id="IPR039374">
    <property type="entry name" value="SIP_fam"/>
</dbReference>
<organism evidence="2 3">
    <name type="scientific">Actinomadura alba</name>
    <dbReference type="NCBI Taxonomy" id="406431"/>
    <lineage>
        <taxon>Bacteria</taxon>
        <taxon>Bacillati</taxon>
        <taxon>Actinomycetota</taxon>
        <taxon>Actinomycetes</taxon>
        <taxon>Streptosporangiales</taxon>
        <taxon>Thermomonosporaceae</taxon>
        <taxon>Actinomadura</taxon>
    </lineage>
</organism>
<protein>
    <submittedName>
        <fullName evidence="2">Siderophore-interacting protein</fullName>
    </submittedName>
</protein>
<dbReference type="Pfam" id="PF04954">
    <property type="entry name" value="SIP"/>
    <property type="match status" value="1"/>
</dbReference>
<proteinExistence type="predicted"/>
<dbReference type="SUPFAM" id="SSF63380">
    <property type="entry name" value="Riboflavin synthase domain-like"/>
    <property type="match status" value="1"/>
</dbReference>
<dbReference type="Proteomes" id="UP000805614">
    <property type="component" value="Unassembled WGS sequence"/>
</dbReference>
<evidence type="ECO:0000313" key="2">
    <source>
        <dbReference type="EMBL" id="MBC6467831.1"/>
    </source>
</evidence>
<evidence type="ECO:0000313" key="3">
    <source>
        <dbReference type="Proteomes" id="UP000805614"/>
    </source>
</evidence>
<name>A0ABR7LSW2_9ACTN</name>
<dbReference type="InterPro" id="IPR013113">
    <property type="entry name" value="SIP_FAD-bd"/>
</dbReference>
<feature type="domain" description="FAD-binding FR-type" evidence="1">
    <location>
        <begin position="1"/>
        <end position="122"/>
    </location>
</feature>
<sequence length="250" mass="27620">MAQVTRTTRPTPQTVRVTLGGLEGFGGAGLDHWVKLFFPLPGEHRPVYPTGDDWWRRWGADPDAVRAVFRTYTVRRHRPEAGEIDIDFVLHGDTAPGSRWAARAKPGDQVGVWGPGAMYDPSPAADWRLIAGDETALPAMAAIIETLPAGARARVFVEVADAAEEQRFATDGDVRVEWLHRDGVPAGRSALLVDRLRAADLPDGRPYAWIAGEAAMVKALRRHLVNDRGIDRADICFSGYWRLGKTEYDE</sequence>
<dbReference type="InterPro" id="IPR039261">
    <property type="entry name" value="FNR_nucleotide-bd"/>
</dbReference>
<dbReference type="PANTHER" id="PTHR30157:SF0">
    <property type="entry name" value="NADPH-DEPENDENT FERRIC-CHELATE REDUCTASE"/>
    <property type="match status" value="1"/>
</dbReference>
<dbReference type="PANTHER" id="PTHR30157">
    <property type="entry name" value="FERRIC REDUCTASE, NADPH-DEPENDENT"/>
    <property type="match status" value="1"/>
</dbReference>
<dbReference type="EMBL" id="JABVEC010000015">
    <property type="protein sequence ID" value="MBC6467831.1"/>
    <property type="molecule type" value="Genomic_DNA"/>
</dbReference>
<dbReference type="InterPro" id="IPR007037">
    <property type="entry name" value="SIP_rossman_dom"/>
</dbReference>
<dbReference type="Gene3D" id="3.40.50.80">
    <property type="entry name" value="Nucleotide-binding domain of ferredoxin-NADP reductase (FNR) module"/>
    <property type="match status" value="1"/>
</dbReference>
<dbReference type="CDD" id="cd06193">
    <property type="entry name" value="siderophore_interacting"/>
    <property type="match status" value="1"/>
</dbReference>
<dbReference type="Gene3D" id="2.40.30.10">
    <property type="entry name" value="Translation factors"/>
    <property type="match status" value="1"/>
</dbReference>
<evidence type="ECO:0000259" key="1">
    <source>
        <dbReference type="PROSITE" id="PS51384"/>
    </source>
</evidence>
<reference evidence="2 3" key="1">
    <citation type="submission" date="2020-06" db="EMBL/GenBank/DDBJ databases">
        <title>Actinomadura xiongansis sp. nov., isolated from soil of Baiyangdian.</title>
        <authorList>
            <person name="Zhang X."/>
        </authorList>
    </citation>
    <scope>NUCLEOTIDE SEQUENCE [LARGE SCALE GENOMIC DNA]</scope>
    <source>
        <strain evidence="2 3">HBUM206468</strain>
    </source>
</reference>
<dbReference type="PROSITE" id="PS51384">
    <property type="entry name" value="FAD_FR"/>
    <property type="match status" value="1"/>
</dbReference>
<dbReference type="InterPro" id="IPR017927">
    <property type="entry name" value="FAD-bd_FR_type"/>
</dbReference>
<dbReference type="InterPro" id="IPR017938">
    <property type="entry name" value="Riboflavin_synthase-like_b-brl"/>
</dbReference>